<feature type="transmembrane region" description="Helical" evidence="7">
    <location>
        <begin position="76"/>
        <end position="96"/>
    </location>
</feature>
<dbReference type="CDD" id="cd06261">
    <property type="entry name" value="TM_PBP2"/>
    <property type="match status" value="1"/>
</dbReference>
<comment type="caution">
    <text evidence="9">The sequence shown here is derived from an EMBL/GenBank/DDBJ whole genome shotgun (WGS) entry which is preliminary data.</text>
</comment>
<dbReference type="AlphaFoldDB" id="A0A9D1S325"/>
<feature type="transmembrane region" description="Helical" evidence="7">
    <location>
        <begin position="12"/>
        <end position="34"/>
    </location>
</feature>
<gene>
    <name evidence="9" type="ORF">H9871_03110</name>
</gene>
<dbReference type="Proteomes" id="UP000824151">
    <property type="component" value="Unassembled WGS sequence"/>
</dbReference>
<comment type="similarity">
    <text evidence="7">Belongs to the binding-protein-dependent transport system permease family.</text>
</comment>
<comment type="subcellular location">
    <subcellularLocation>
        <location evidence="1 7">Cell membrane</location>
        <topology evidence="1 7">Multi-pass membrane protein</topology>
    </subcellularLocation>
</comment>
<keyword evidence="4 7" id="KW-0812">Transmembrane</keyword>
<keyword evidence="5 7" id="KW-1133">Transmembrane helix</keyword>
<evidence type="ECO:0000256" key="1">
    <source>
        <dbReference type="ARBA" id="ARBA00004651"/>
    </source>
</evidence>
<dbReference type="Gene3D" id="1.10.3720.10">
    <property type="entry name" value="MetI-like"/>
    <property type="match status" value="1"/>
</dbReference>
<dbReference type="EMBL" id="DXGD01000114">
    <property type="protein sequence ID" value="HIW99111.1"/>
    <property type="molecule type" value="Genomic_DNA"/>
</dbReference>
<evidence type="ECO:0000256" key="3">
    <source>
        <dbReference type="ARBA" id="ARBA00022475"/>
    </source>
</evidence>
<keyword evidence="3" id="KW-1003">Cell membrane</keyword>
<evidence type="ECO:0000256" key="6">
    <source>
        <dbReference type="ARBA" id="ARBA00023136"/>
    </source>
</evidence>
<feature type="transmembrane region" description="Helical" evidence="7">
    <location>
        <begin position="184"/>
        <end position="209"/>
    </location>
</feature>
<reference evidence="9" key="1">
    <citation type="journal article" date="2021" name="PeerJ">
        <title>Extensive microbial diversity within the chicken gut microbiome revealed by metagenomics and culture.</title>
        <authorList>
            <person name="Gilroy R."/>
            <person name="Ravi A."/>
            <person name="Getino M."/>
            <person name="Pursley I."/>
            <person name="Horton D.L."/>
            <person name="Alikhan N.F."/>
            <person name="Baker D."/>
            <person name="Gharbi K."/>
            <person name="Hall N."/>
            <person name="Watson M."/>
            <person name="Adriaenssens E.M."/>
            <person name="Foster-Nyarko E."/>
            <person name="Jarju S."/>
            <person name="Secka A."/>
            <person name="Antonio M."/>
            <person name="Oren A."/>
            <person name="Chaudhuri R.R."/>
            <person name="La Ragione R."/>
            <person name="Hildebrand F."/>
            <person name="Pallen M.J."/>
        </authorList>
    </citation>
    <scope>NUCLEOTIDE SEQUENCE</scope>
    <source>
        <strain evidence="9">ChiHejej3B27-3195</strain>
    </source>
</reference>
<dbReference type="InterPro" id="IPR035906">
    <property type="entry name" value="MetI-like_sf"/>
</dbReference>
<dbReference type="SUPFAM" id="SSF161098">
    <property type="entry name" value="MetI-like"/>
    <property type="match status" value="1"/>
</dbReference>
<feature type="transmembrane region" description="Helical" evidence="7">
    <location>
        <begin position="141"/>
        <end position="163"/>
    </location>
</feature>
<proteinExistence type="inferred from homology"/>
<evidence type="ECO:0000256" key="5">
    <source>
        <dbReference type="ARBA" id="ARBA00022989"/>
    </source>
</evidence>
<dbReference type="Pfam" id="PF00528">
    <property type="entry name" value="BPD_transp_1"/>
    <property type="match status" value="1"/>
</dbReference>
<protein>
    <submittedName>
        <fullName evidence="9">Carbohydrate ABC transporter permease</fullName>
    </submittedName>
</protein>
<sequence>MKTSLSRRALRNLLLGIGAFAVVVFSLFPVYVMLSTSVDTAANAGGRDIIPESFTLEHFTYIFTETQFPRYLRNSMLVALGTVLASGLLALFAAVAVSRFKFRFRTTVLLMILTVQMVPMEALVIPLFLQARDLGLLNHLLGLVVVYVAFSLSFAIWTLRGFVAAVPVELEEAALLDGCSWWQMFWKVLFPLVAPGLVAISVFSFILAWNEFIFALTFMNDSSQYTAAVGLRAFFSRSGTDWGAVMAGSTLITIPVIIFFVAVQHRLSRTTVGATKG</sequence>
<dbReference type="PANTHER" id="PTHR32243:SF18">
    <property type="entry name" value="INNER MEMBRANE ABC TRANSPORTER PERMEASE PROTEIN YCJP"/>
    <property type="match status" value="1"/>
</dbReference>
<evidence type="ECO:0000313" key="9">
    <source>
        <dbReference type="EMBL" id="HIW99111.1"/>
    </source>
</evidence>
<feature type="domain" description="ABC transmembrane type-1" evidence="8">
    <location>
        <begin position="72"/>
        <end position="263"/>
    </location>
</feature>
<keyword evidence="6 7" id="KW-0472">Membrane</keyword>
<evidence type="ECO:0000313" key="10">
    <source>
        <dbReference type="Proteomes" id="UP000824151"/>
    </source>
</evidence>
<feature type="transmembrane region" description="Helical" evidence="7">
    <location>
        <begin position="242"/>
        <end position="263"/>
    </location>
</feature>
<evidence type="ECO:0000256" key="7">
    <source>
        <dbReference type="RuleBase" id="RU363032"/>
    </source>
</evidence>
<dbReference type="PROSITE" id="PS50928">
    <property type="entry name" value="ABC_TM1"/>
    <property type="match status" value="1"/>
</dbReference>
<dbReference type="InterPro" id="IPR000515">
    <property type="entry name" value="MetI-like"/>
</dbReference>
<accession>A0A9D1S325</accession>
<keyword evidence="2 7" id="KW-0813">Transport</keyword>
<dbReference type="InterPro" id="IPR050901">
    <property type="entry name" value="BP-dep_ABC_trans_perm"/>
</dbReference>
<dbReference type="GO" id="GO:0005886">
    <property type="term" value="C:plasma membrane"/>
    <property type="evidence" value="ECO:0007669"/>
    <property type="project" value="UniProtKB-SubCell"/>
</dbReference>
<name>A0A9D1S325_9MICC</name>
<dbReference type="GO" id="GO:0055085">
    <property type="term" value="P:transmembrane transport"/>
    <property type="evidence" value="ECO:0007669"/>
    <property type="project" value="InterPro"/>
</dbReference>
<organism evidence="9 10">
    <name type="scientific">Candidatus Nesterenkonia stercoripullorum</name>
    <dbReference type="NCBI Taxonomy" id="2838701"/>
    <lineage>
        <taxon>Bacteria</taxon>
        <taxon>Bacillati</taxon>
        <taxon>Actinomycetota</taxon>
        <taxon>Actinomycetes</taxon>
        <taxon>Micrococcales</taxon>
        <taxon>Micrococcaceae</taxon>
        <taxon>Nesterenkonia</taxon>
    </lineage>
</organism>
<dbReference type="PANTHER" id="PTHR32243">
    <property type="entry name" value="MALTOSE TRANSPORT SYSTEM PERMEASE-RELATED"/>
    <property type="match status" value="1"/>
</dbReference>
<evidence type="ECO:0000256" key="4">
    <source>
        <dbReference type="ARBA" id="ARBA00022692"/>
    </source>
</evidence>
<evidence type="ECO:0000259" key="8">
    <source>
        <dbReference type="PROSITE" id="PS50928"/>
    </source>
</evidence>
<feature type="transmembrane region" description="Helical" evidence="7">
    <location>
        <begin position="108"/>
        <end position="129"/>
    </location>
</feature>
<reference evidence="9" key="2">
    <citation type="submission" date="2021-04" db="EMBL/GenBank/DDBJ databases">
        <authorList>
            <person name="Gilroy R."/>
        </authorList>
    </citation>
    <scope>NUCLEOTIDE SEQUENCE</scope>
    <source>
        <strain evidence="9">ChiHejej3B27-3195</strain>
    </source>
</reference>
<evidence type="ECO:0000256" key="2">
    <source>
        <dbReference type="ARBA" id="ARBA00022448"/>
    </source>
</evidence>